<evidence type="ECO:0000313" key="2">
    <source>
        <dbReference type="EMBL" id="EGV64938.1"/>
    </source>
</evidence>
<dbReference type="OrthoDB" id="4090363at2759"/>
<dbReference type="EMBL" id="GL996515">
    <property type="protein sequence ID" value="EGV64938.1"/>
    <property type="molecule type" value="Genomic_DNA"/>
</dbReference>
<gene>
    <name evidence="2" type="ORF">CANTEDRAFT_104120</name>
</gene>
<reference evidence="2 3" key="1">
    <citation type="journal article" date="2011" name="Proc. Natl. Acad. Sci. U.S.A.">
        <title>Comparative genomics of xylose-fermenting fungi for enhanced biofuel production.</title>
        <authorList>
            <person name="Wohlbach D.J."/>
            <person name="Kuo A."/>
            <person name="Sato T.K."/>
            <person name="Potts K.M."/>
            <person name="Salamov A.A."/>
            <person name="LaButti K.M."/>
            <person name="Sun H."/>
            <person name="Clum A."/>
            <person name="Pangilinan J.L."/>
            <person name="Lindquist E.A."/>
            <person name="Lucas S."/>
            <person name="Lapidus A."/>
            <person name="Jin M."/>
            <person name="Gunawan C."/>
            <person name="Balan V."/>
            <person name="Dale B.E."/>
            <person name="Jeffries T.W."/>
            <person name="Zinkel R."/>
            <person name="Barry K.W."/>
            <person name="Grigoriev I.V."/>
            <person name="Gasch A.P."/>
        </authorList>
    </citation>
    <scope>NUCLEOTIDE SEQUENCE [LARGE SCALE GENOMIC DNA]</scope>
    <source>
        <strain evidence="3">ATCC 10573 / BCRC 21748 / CBS 615 / JCM 9827 / NBRC 10315 / NRRL Y-1498 / VKM Y-70</strain>
    </source>
</reference>
<name>G3B1C4_CANTC</name>
<keyword evidence="3" id="KW-1185">Reference proteome</keyword>
<dbReference type="eggNOG" id="ENOG502RQBH">
    <property type="taxonomic scope" value="Eukaryota"/>
</dbReference>
<protein>
    <submittedName>
        <fullName evidence="2">Uncharacterized protein</fullName>
    </submittedName>
</protein>
<feature type="compositionally biased region" description="Polar residues" evidence="1">
    <location>
        <begin position="76"/>
        <end position="95"/>
    </location>
</feature>
<feature type="region of interest" description="Disordered" evidence="1">
    <location>
        <begin position="60"/>
        <end position="95"/>
    </location>
</feature>
<evidence type="ECO:0000256" key="1">
    <source>
        <dbReference type="SAM" id="MobiDB-lite"/>
    </source>
</evidence>
<evidence type="ECO:0000313" key="3">
    <source>
        <dbReference type="Proteomes" id="UP000000707"/>
    </source>
</evidence>
<dbReference type="HOGENOM" id="CLU_158089_0_0_1"/>
<organism evidence="3">
    <name type="scientific">Candida tenuis (strain ATCC 10573 / BCRC 21748 / CBS 615 / JCM 9827 / NBRC 10315 / NRRL Y-1498 / VKM Y-70)</name>
    <name type="common">Yeast</name>
    <name type="synonym">Yamadazyma tenuis</name>
    <dbReference type="NCBI Taxonomy" id="590646"/>
    <lineage>
        <taxon>Eukaryota</taxon>
        <taxon>Fungi</taxon>
        <taxon>Dikarya</taxon>
        <taxon>Ascomycota</taxon>
        <taxon>Saccharomycotina</taxon>
        <taxon>Pichiomycetes</taxon>
        <taxon>Debaryomycetaceae</taxon>
        <taxon>Yamadazyma</taxon>
    </lineage>
</organism>
<dbReference type="AlphaFoldDB" id="G3B1C4"/>
<accession>G3B1C4</accession>
<proteinExistence type="predicted"/>
<sequence>MPDLFDNFFTKINMAVNGKSNQHYGGASQVNTGSFYNYHSTPTNNNYWMPTGARIKESMEQPNIEDIAGAPKMERNSSVSSEDSMARSRNNSVVE</sequence>
<dbReference type="Proteomes" id="UP000000707">
    <property type="component" value="Unassembled WGS sequence"/>
</dbReference>